<keyword evidence="8" id="KW-1185">Reference proteome</keyword>
<name>A0A067L149_JATCU</name>
<evidence type="ECO:0000313" key="8">
    <source>
        <dbReference type="Proteomes" id="UP000027138"/>
    </source>
</evidence>
<organism evidence="7 8">
    <name type="scientific">Jatropha curcas</name>
    <name type="common">Barbados nut</name>
    <dbReference type="NCBI Taxonomy" id="180498"/>
    <lineage>
        <taxon>Eukaryota</taxon>
        <taxon>Viridiplantae</taxon>
        <taxon>Streptophyta</taxon>
        <taxon>Embryophyta</taxon>
        <taxon>Tracheophyta</taxon>
        <taxon>Spermatophyta</taxon>
        <taxon>Magnoliopsida</taxon>
        <taxon>eudicotyledons</taxon>
        <taxon>Gunneridae</taxon>
        <taxon>Pentapetalae</taxon>
        <taxon>rosids</taxon>
        <taxon>fabids</taxon>
        <taxon>Malpighiales</taxon>
        <taxon>Euphorbiaceae</taxon>
        <taxon>Crotonoideae</taxon>
        <taxon>Jatropheae</taxon>
        <taxon>Jatropha</taxon>
    </lineage>
</organism>
<evidence type="ECO:0000256" key="2">
    <source>
        <dbReference type="ARBA" id="ARBA00005581"/>
    </source>
</evidence>
<dbReference type="Pfam" id="PF05938">
    <property type="entry name" value="Self-incomp_S1"/>
    <property type="match status" value="1"/>
</dbReference>
<dbReference type="OrthoDB" id="1727555at2759"/>
<proteinExistence type="inferred from homology"/>
<evidence type="ECO:0000256" key="3">
    <source>
        <dbReference type="ARBA" id="ARBA00022471"/>
    </source>
</evidence>
<keyword evidence="5 6" id="KW-0732">Signal</keyword>
<comment type="similarity">
    <text evidence="2 6">Belongs to the plant self-incompatibility (S1) protein family.</text>
</comment>
<dbReference type="PANTHER" id="PTHR31232:SF156">
    <property type="entry name" value="PLANT SELF-INCOMPATIBILITY PROTEIN S1 FAMILY-RELATED"/>
    <property type="match status" value="1"/>
</dbReference>
<evidence type="ECO:0000256" key="1">
    <source>
        <dbReference type="ARBA" id="ARBA00004613"/>
    </source>
</evidence>
<evidence type="ECO:0000313" key="7">
    <source>
        <dbReference type="EMBL" id="KDP40968.1"/>
    </source>
</evidence>
<evidence type="ECO:0000256" key="4">
    <source>
        <dbReference type="ARBA" id="ARBA00022525"/>
    </source>
</evidence>
<gene>
    <name evidence="7" type="ORF">JCGZ_24967</name>
</gene>
<evidence type="ECO:0000256" key="6">
    <source>
        <dbReference type="RuleBase" id="RU367044"/>
    </source>
</evidence>
<sequence length="162" mass="18610">MSFPKIKITTFLLIILPSISPSLASENSPQKIAITPEFHMHIVNRLGNNKILLAHCKSKDNDLGVQNITAGSELSWKFRENIMWSTLYWCYLAPDKYSHVSLDVFNFAGHIIPKCDNHGSVWRYSYDCVWFAQDNGVYIRNFATGYDDFVSSWNKGRLTNLE</sequence>
<dbReference type="PANTHER" id="PTHR31232">
    <property type="match status" value="1"/>
</dbReference>
<comment type="subcellular location">
    <subcellularLocation>
        <location evidence="1 6">Secreted</location>
    </subcellularLocation>
</comment>
<feature type="signal peptide" evidence="6">
    <location>
        <begin position="1"/>
        <end position="24"/>
    </location>
</feature>
<keyword evidence="3 6" id="KW-0713">Self-incompatibility</keyword>
<feature type="chain" id="PRO_5025098332" description="S-protein homolog" evidence="6">
    <location>
        <begin position="25"/>
        <end position="162"/>
    </location>
</feature>
<dbReference type="GO" id="GO:0005576">
    <property type="term" value="C:extracellular region"/>
    <property type="evidence" value="ECO:0007669"/>
    <property type="project" value="UniProtKB-SubCell"/>
</dbReference>
<reference evidence="7 8" key="1">
    <citation type="journal article" date="2014" name="PLoS ONE">
        <title>Global Analysis of Gene Expression Profiles in Physic Nut (Jatropha curcas L.) Seedlings Exposed to Salt Stress.</title>
        <authorList>
            <person name="Zhang L."/>
            <person name="Zhang C."/>
            <person name="Wu P."/>
            <person name="Chen Y."/>
            <person name="Li M."/>
            <person name="Jiang H."/>
            <person name="Wu G."/>
        </authorList>
    </citation>
    <scope>NUCLEOTIDE SEQUENCE [LARGE SCALE GENOMIC DNA]</scope>
    <source>
        <strain evidence="8">cv. GZQX0401</strain>
        <tissue evidence="7">Young leaves</tissue>
    </source>
</reference>
<protein>
    <recommendedName>
        <fullName evidence="6">S-protein homolog</fullName>
    </recommendedName>
</protein>
<accession>A0A067L149</accession>
<dbReference type="GO" id="GO:0060320">
    <property type="term" value="P:rejection of self pollen"/>
    <property type="evidence" value="ECO:0007669"/>
    <property type="project" value="UniProtKB-KW"/>
</dbReference>
<dbReference type="AlphaFoldDB" id="A0A067L149"/>
<dbReference type="InterPro" id="IPR010264">
    <property type="entry name" value="Self-incomp_S1"/>
</dbReference>
<dbReference type="Proteomes" id="UP000027138">
    <property type="component" value="Unassembled WGS sequence"/>
</dbReference>
<dbReference type="EMBL" id="KK914327">
    <property type="protein sequence ID" value="KDP40968.1"/>
    <property type="molecule type" value="Genomic_DNA"/>
</dbReference>
<keyword evidence="4 6" id="KW-0964">Secreted</keyword>
<evidence type="ECO:0000256" key="5">
    <source>
        <dbReference type="ARBA" id="ARBA00022729"/>
    </source>
</evidence>